<reference evidence="1 2" key="1">
    <citation type="submission" date="2024-03" db="EMBL/GenBank/DDBJ databases">
        <title>Human intestinal bacterial collection.</title>
        <authorList>
            <person name="Pauvert C."/>
            <person name="Hitch T.C.A."/>
            <person name="Clavel T."/>
        </authorList>
    </citation>
    <scope>NUCLEOTIDE SEQUENCE [LARGE SCALE GENOMIC DNA]</scope>
    <source>
        <strain evidence="1 2">CLA-AA-H192</strain>
    </source>
</reference>
<dbReference type="Proteomes" id="UP001491552">
    <property type="component" value="Unassembled WGS sequence"/>
</dbReference>
<protein>
    <submittedName>
        <fullName evidence="1">Uncharacterized protein</fullName>
    </submittedName>
</protein>
<comment type="caution">
    <text evidence="1">The sequence shown here is derived from an EMBL/GenBank/DDBJ whole genome shotgun (WGS) entry which is preliminary data.</text>
</comment>
<sequence length="149" mass="15717">MKWTLLAAAALVLCCGLPFRTHETRTLLPVQTVQAEWTEAGVRIVTEAGEGSGATWDDAVAALRMAAPGEVYFDTAGQVVLCGKTDRLVNELLESGILRPAAQVRRSGGLTDPEGLSDLLEAHASPVTVGLLRAEPGTALPDWEESHAG</sequence>
<dbReference type="RefSeq" id="WP_349134728.1">
    <property type="nucleotide sequence ID" value="NZ_JBBMFF010000108.1"/>
</dbReference>
<dbReference type="EMBL" id="JBBMFF010000108">
    <property type="protein sequence ID" value="MEQ2510021.1"/>
    <property type="molecule type" value="Genomic_DNA"/>
</dbReference>
<accession>A0ABV1G3P1</accession>
<evidence type="ECO:0000313" key="2">
    <source>
        <dbReference type="Proteomes" id="UP001491552"/>
    </source>
</evidence>
<organism evidence="1 2">
    <name type="scientific">Faecousia intestinalis</name>
    <dbReference type="NCBI Taxonomy" id="3133167"/>
    <lineage>
        <taxon>Bacteria</taxon>
        <taxon>Bacillati</taxon>
        <taxon>Bacillota</taxon>
        <taxon>Clostridia</taxon>
        <taxon>Eubacteriales</taxon>
        <taxon>Oscillospiraceae</taxon>
        <taxon>Faecousia</taxon>
    </lineage>
</organism>
<proteinExistence type="predicted"/>
<gene>
    <name evidence="1" type="ORF">WMO66_01940</name>
</gene>
<keyword evidence="2" id="KW-1185">Reference proteome</keyword>
<name>A0ABV1G3P1_9FIRM</name>
<evidence type="ECO:0000313" key="1">
    <source>
        <dbReference type="EMBL" id="MEQ2510021.1"/>
    </source>
</evidence>